<accession>A0ABW2H8N5</accession>
<gene>
    <name evidence="2" type="ORF">ACFQO7_31105</name>
</gene>
<dbReference type="Pfam" id="PF24821">
    <property type="entry name" value="DUF7711"/>
    <property type="match status" value="1"/>
</dbReference>
<dbReference type="InterPro" id="IPR056128">
    <property type="entry name" value="DUF7711"/>
</dbReference>
<evidence type="ECO:0000259" key="1">
    <source>
        <dbReference type="Pfam" id="PF24821"/>
    </source>
</evidence>
<comment type="caution">
    <text evidence="2">The sequence shown here is derived from an EMBL/GenBank/DDBJ whole genome shotgun (WGS) entry which is preliminary data.</text>
</comment>
<feature type="domain" description="DUF7711" evidence="1">
    <location>
        <begin position="1"/>
        <end position="195"/>
    </location>
</feature>
<keyword evidence="3" id="KW-1185">Reference proteome</keyword>
<evidence type="ECO:0000313" key="3">
    <source>
        <dbReference type="Proteomes" id="UP001596392"/>
    </source>
</evidence>
<protein>
    <recommendedName>
        <fullName evidence="1">DUF7711 domain-containing protein</fullName>
    </recommendedName>
</protein>
<sequence length="202" mass="22883">MRHETAVRRLRTITDRCEQASGLWDERFILGAYAFGTVLNSRSDLDVVQVAFVLDLPPDDLTWQALPPSCVGLARLLDLDKTPVEWHLRPSVWPVSNHVIRRPLRIWSADGPDVAALDALGRGDAEPLRLPEPDDATAREQLAAELAASLAHLHRVEQRYWEPDWRREHRGSGLHPEDHLWRAVHGHLDLLAADRELRGHAA</sequence>
<proteinExistence type="predicted"/>
<reference evidence="3" key="1">
    <citation type="journal article" date="2019" name="Int. J. Syst. Evol. Microbiol.">
        <title>The Global Catalogue of Microorganisms (GCM) 10K type strain sequencing project: providing services to taxonomists for standard genome sequencing and annotation.</title>
        <authorList>
            <consortium name="The Broad Institute Genomics Platform"/>
            <consortium name="The Broad Institute Genome Sequencing Center for Infectious Disease"/>
            <person name="Wu L."/>
            <person name="Ma J."/>
        </authorList>
    </citation>
    <scope>NUCLEOTIDE SEQUENCE [LARGE SCALE GENOMIC DNA]</scope>
    <source>
        <strain evidence="3">CGMCC 1.9106</strain>
    </source>
</reference>
<name>A0ABW2H8N5_9ACTN</name>
<organism evidence="2 3">
    <name type="scientific">Catellatospora aurea</name>
    <dbReference type="NCBI Taxonomy" id="1337874"/>
    <lineage>
        <taxon>Bacteria</taxon>
        <taxon>Bacillati</taxon>
        <taxon>Actinomycetota</taxon>
        <taxon>Actinomycetes</taxon>
        <taxon>Micromonosporales</taxon>
        <taxon>Micromonosporaceae</taxon>
        <taxon>Catellatospora</taxon>
    </lineage>
</organism>
<dbReference type="EMBL" id="JBHTAC010000047">
    <property type="protein sequence ID" value="MFC7246949.1"/>
    <property type="molecule type" value="Genomic_DNA"/>
</dbReference>
<dbReference type="RefSeq" id="WP_376809727.1">
    <property type="nucleotide sequence ID" value="NZ_JBHTAC010000047.1"/>
</dbReference>
<evidence type="ECO:0000313" key="2">
    <source>
        <dbReference type="EMBL" id="MFC7246949.1"/>
    </source>
</evidence>
<dbReference type="Proteomes" id="UP001596392">
    <property type="component" value="Unassembled WGS sequence"/>
</dbReference>